<dbReference type="GO" id="GO:0015074">
    <property type="term" value="P:DNA integration"/>
    <property type="evidence" value="ECO:0007669"/>
    <property type="project" value="InterPro"/>
</dbReference>
<dbReference type="InterPro" id="IPR001584">
    <property type="entry name" value="Integrase_cat-core"/>
</dbReference>
<dbReference type="SUPFAM" id="SSF53098">
    <property type="entry name" value="Ribonuclease H-like"/>
    <property type="match status" value="1"/>
</dbReference>
<dbReference type="InterPro" id="IPR036397">
    <property type="entry name" value="RNaseH_sf"/>
</dbReference>
<sequence length="106" mass="12139">MEIGQDPESICFSHGDFGFVVESLDHPAGELLSRPEVVEDERCPQSNGMAESFLKTMKRDYVAFMPKPDAETAVHNLAIAFEHYNEQHPRSTLHYRSPREFRRAMA</sequence>
<evidence type="ECO:0000259" key="1">
    <source>
        <dbReference type="Pfam" id="PF13683"/>
    </source>
</evidence>
<dbReference type="InterPro" id="IPR012337">
    <property type="entry name" value="RNaseH-like_sf"/>
</dbReference>
<organism evidence="2 3">
    <name type="scientific">Cupriavidus necator (strain ATCC 43291 / DSM 13513 / CCUG 52238 / LMG 8453 / N-1)</name>
    <name type="common">Ralstonia eutropha</name>
    <dbReference type="NCBI Taxonomy" id="1042878"/>
    <lineage>
        <taxon>Bacteria</taxon>
        <taxon>Pseudomonadati</taxon>
        <taxon>Pseudomonadota</taxon>
        <taxon>Betaproteobacteria</taxon>
        <taxon>Burkholderiales</taxon>
        <taxon>Burkholderiaceae</taxon>
        <taxon>Cupriavidus</taxon>
    </lineage>
</organism>
<dbReference type="GO" id="GO:0003676">
    <property type="term" value="F:nucleic acid binding"/>
    <property type="evidence" value="ECO:0007669"/>
    <property type="project" value="InterPro"/>
</dbReference>
<dbReference type="Proteomes" id="UP000006798">
    <property type="component" value="Plasmid pBB1"/>
</dbReference>
<name>F8GUM4_CUPNN</name>
<protein>
    <submittedName>
        <fullName evidence="2">Transposase</fullName>
    </submittedName>
</protein>
<evidence type="ECO:0000313" key="3">
    <source>
        <dbReference type="Proteomes" id="UP000006798"/>
    </source>
</evidence>
<gene>
    <name evidence="2" type="ordered locus">CNE_BB1p10200</name>
</gene>
<reference evidence="2 3" key="1">
    <citation type="journal article" date="2011" name="J. Bacteriol.">
        <title>Complete genome sequence of the type strain Cupriavidus necator N-1.</title>
        <authorList>
            <person name="Poehlein A."/>
            <person name="Kusian B."/>
            <person name="Friedrich B."/>
            <person name="Daniel R."/>
            <person name="Bowien B."/>
        </authorList>
    </citation>
    <scope>NUCLEOTIDE SEQUENCE [LARGE SCALE GENOMIC DNA]</scope>
    <source>
        <strain evidence="3">ATCC 43291 / DSM 13513 / CCUG 52238 / LMG 8453 / N-1</strain>
        <plasmid evidence="2 3">pBB1</plasmid>
    </source>
</reference>
<feature type="domain" description="Integrase catalytic" evidence="1">
    <location>
        <begin position="43"/>
        <end position="98"/>
    </location>
</feature>
<proteinExistence type="predicted"/>
<evidence type="ECO:0000313" key="2">
    <source>
        <dbReference type="EMBL" id="AEI82428.1"/>
    </source>
</evidence>
<dbReference type="EMBL" id="CP002879">
    <property type="protein sequence ID" value="AEI82428.1"/>
    <property type="molecule type" value="Genomic_DNA"/>
</dbReference>
<dbReference type="Pfam" id="PF13683">
    <property type="entry name" value="rve_3"/>
    <property type="match status" value="1"/>
</dbReference>
<dbReference type="HOGENOM" id="CLU_052819_4_0_4"/>
<accession>F8GUM4</accession>
<keyword evidence="2" id="KW-0614">Plasmid</keyword>
<dbReference type="Gene3D" id="3.30.420.10">
    <property type="entry name" value="Ribonuclease H-like superfamily/Ribonuclease H"/>
    <property type="match status" value="1"/>
</dbReference>
<geneLocation type="plasmid" evidence="2 3">
    <name>pBB1</name>
</geneLocation>
<dbReference type="KEGG" id="cnc:CNE_BB1p10200"/>
<dbReference type="AlphaFoldDB" id="F8GUM4"/>